<organism evidence="22 23">
    <name type="scientific">Fumia xinanensis</name>
    <dbReference type="NCBI Taxonomy" id="2763659"/>
    <lineage>
        <taxon>Bacteria</taxon>
        <taxon>Bacillati</taxon>
        <taxon>Bacillota</taxon>
        <taxon>Clostridia</taxon>
        <taxon>Eubacteriales</taxon>
        <taxon>Oscillospiraceae</taxon>
        <taxon>Fumia</taxon>
    </lineage>
</organism>
<feature type="binding site" evidence="16">
    <location>
        <position position="357"/>
    </location>
    <ligand>
        <name>substrate</name>
    </ligand>
</feature>
<feature type="site" description="Important for catalytic activity" evidence="19">
    <location>
        <position position="262"/>
    </location>
</feature>
<dbReference type="InterPro" id="IPR029061">
    <property type="entry name" value="THDP-binding"/>
</dbReference>
<evidence type="ECO:0000256" key="18">
    <source>
        <dbReference type="PIRSR" id="PIRSR605478-4"/>
    </source>
</evidence>
<dbReference type="InterPro" id="IPR033247">
    <property type="entry name" value="Transketolase_fam"/>
</dbReference>
<feature type="binding site" evidence="16">
    <location>
        <position position="469"/>
    </location>
    <ligand>
        <name>substrate</name>
    </ligand>
</feature>
<evidence type="ECO:0000313" key="23">
    <source>
        <dbReference type="Proteomes" id="UP000610760"/>
    </source>
</evidence>
<dbReference type="GO" id="GO:0046872">
    <property type="term" value="F:metal ion binding"/>
    <property type="evidence" value="ECO:0007669"/>
    <property type="project" value="UniProtKB-KW"/>
</dbReference>
<comment type="catalytic activity">
    <reaction evidence="13">
        <text>D-sedoheptulose 7-phosphate + D-glyceraldehyde 3-phosphate = aldehydo-D-ribose 5-phosphate + D-xylulose 5-phosphate</text>
        <dbReference type="Rhea" id="RHEA:10508"/>
        <dbReference type="ChEBI" id="CHEBI:57483"/>
        <dbReference type="ChEBI" id="CHEBI:57737"/>
        <dbReference type="ChEBI" id="CHEBI:58273"/>
        <dbReference type="ChEBI" id="CHEBI:59776"/>
        <dbReference type="EC" id="2.2.1.1"/>
    </reaction>
</comment>
<dbReference type="InterPro" id="IPR005478">
    <property type="entry name" value="Transketolase_bac-like"/>
</dbReference>
<comment type="cofactor">
    <cofactor evidence="3">
        <name>Co(2+)</name>
        <dbReference type="ChEBI" id="CHEBI:48828"/>
    </cofactor>
</comment>
<evidence type="ECO:0000259" key="21">
    <source>
        <dbReference type="SMART" id="SM00861"/>
    </source>
</evidence>
<comment type="cofactor">
    <cofactor evidence="1">
        <name>Ca(2+)</name>
        <dbReference type="ChEBI" id="CHEBI:29108"/>
    </cofactor>
</comment>
<dbReference type="EMBL" id="JACRSV010000004">
    <property type="protein sequence ID" value="MBC8560738.1"/>
    <property type="molecule type" value="Genomic_DNA"/>
</dbReference>
<feature type="site" description="Important for catalytic activity" evidence="19">
    <location>
        <position position="27"/>
    </location>
</feature>
<feature type="binding site" evidence="17">
    <location>
        <position position="437"/>
    </location>
    <ligand>
        <name>thiamine diphosphate</name>
        <dbReference type="ChEBI" id="CHEBI:58937"/>
    </ligand>
</feature>
<evidence type="ECO:0000256" key="1">
    <source>
        <dbReference type="ARBA" id="ARBA00001913"/>
    </source>
</evidence>
<dbReference type="InterPro" id="IPR055152">
    <property type="entry name" value="Transketolase-like_C_2"/>
</dbReference>
<feature type="binding site" evidence="18">
    <location>
        <position position="156"/>
    </location>
    <ligand>
        <name>Mg(2+)</name>
        <dbReference type="ChEBI" id="CHEBI:18420"/>
    </ligand>
</feature>
<dbReference type="FunFam" id="3.40.50.970:FF:000045">
    <property type="entry name" value="Transketolase"/>
    <property type="match status" value="1"/>
</dbReference>
<feature type="binding site" evidence="16">
    <location>
        <position position="384"/>
    </location>
    <ligand>
        <name>substrate</name>
    </ligand>
</feature>
<dbReference type="CDD" id="cd02012">
    <property type="entry name" value="TPP_TK"/>
    <property type="match status" value="1"/>
</dbReference>
<evidence type="ECO:0000256" key="10">
    <source>
        <dbReference type="ARBA" id="ARBA00022837"/>
    </source>
</evidence>
<comment type="cofactor">
    <cofactor evidence="17">
        <name>thiamine diphosphate</name>
        <dbReference type="ChEBI" id="CHEBI:58937"/>
    </cofactor>
    <text evidence="17">Binds 1 thiamine pyrophosphate per subunit. During the reaction, the substrate forms a covalent intermediate with the cofactor.</text>
</comment>
<dbReference type="RefSeq" id="WP_249296128.1">
    <property type="nucleotide sequence ID" value="NZ_JACRSV010000004.1"/>
</dbReference>
<keyword evidence="9 18" id="KW-0479">Metal-binding</keyword>
<feature type="binding site" evidence="16">
    <location>
        <position position="473"/>
    </location>
    <ligand>
        <name>substrate</name>
    </ligand>
</feature>
<gene>
    <name evidence="22" type="primary">tkt</name>
    <name evidence="22" type="ORF">H8710_11755</name>
</gene>
<evidence type="ECO:0000313" key="22">
    <source>
        <dbReference type="EMBL" id="MBC8560738.1"/>
    </source>
</evidence>
<dbReference type="Proteomes" id="UP000610760">
    <property type="component" value="Unassembled WGS sequence"/>
</dbReference>
<dbReference type="EC" id="2.2.1.1" evidence="7 14"/>
<keyword evidence="20" id="KW-0812">Transmembrane</keyword>
<keyword evidence="10" id="KW-0106">Calcium</keyword>
<dbReference type="SUPFAM" id="SSF52518">
    <property type="entry name" value="Thiamin diphosphate-binding fold (THDP-binding)"/>
    <property type="match status" value="2"/>
</dbReference>
<evidence type="ECO:0000256" key="17">
    <source>
        <dbReference type="PIRSR" id="PIRSR605478-3"/>
    </source>
</evidence>
<evidence type="ECO:0000256" key="16">
    <source>
        <dbReference type="PIRSR" id="PIRSR605478-2"/>
    </source>
</evidence>
<feature type="binding site" evidence="16">
    <location>
        <position position="262"/>
    </location>
    <ligand>
        <name>substrate</name>
    </ligand>
</feature>
<evidence type="ECO:0000256" key="13">
    <source>
        <dbReference type="ARBA" id="ARBA00049473"/>
    </source>
</evidence>
<dbReference type="InterPro" id="IPR009014">
    <property type="entry name" value="Transketo_C/PFOR_II"/>
</dbReference>
<keyword evidence="20" id="KW-0472">Membrane</keyword>
<dbReference type="Pfam" id="PF00456">
    <property type="entry name" value="Transketolase_N"/>
    <property type="match status" value="1"/>
</dbReference>
<feature type="domain" description="Transketolase-like pyrimidine-binding" evidence="21">
    <location>
        <begin position="354"/>
        <end position="525"/>
    </location>
</feature>
<name>A0A926E6T1_9FIRM</name>
<dbReference type="CDD" id="cd07033">
    <property type="entry name" value="TPP_PYR_DXS_TK_like"/>
    <property type="match status" value="1"/>
</dbReference>
<evidence type="ECO:0000256" key="5">
    <source>
        <dbReference type="ARBA" id="ARBA00007131"/>
    </source>
</evidence>
<feature type="binding site" evidence="18">
    <location>
        <position position="186"/>
    </location>
    <ligand>
        <name>Mg(2+)</name>
        <dbReference type="ChEBI" id="CHEBI:18420"/>
    </ligand>
</feature>
<proteinExistence type="inferred from homology"/>
<comment type="function">
    <text evidence="4">Catalyzes the transfer of a two-carbon ketol group from a ketose donor to an aldose acceptor, via a covalent intermediate with the cofactor thiamine pyrophosphate.</text>
</comment>
<comment type="subunit">
    <text evidence="6">Homodimer.</text>
</comment>
<dbReference type="GO" id="GO:0005829">
    <property type="term" value="C:cytosol"/>
    <property type="evidence" value="ECO:0007669"/>
    <property type="project" value="TreeGrafter"/>
</dbReference>
<dbReference type="Gene3D" id="3.40.50.920">
    <property type="match status" value="1"/>
</dbReference>
<dbReference type="SMART" id="SM00861">
    <property type="entry name" value="Transket_pyr"/>
    <property type="match status" value="1"/>
</dbReference>
<comment type="caution">
    <text evidence="22">The sequence shown here is derived from an EMBL/GenBank/DDBJ whole genome shotgun (WGS) entry which is preliminary data.</text>
</comment>
<feature type="binding site" evidence="16">
    <location>
        <position position="461"/>
    </location>
    <ligand>
        <name>substrate</name>
    </ligand>
</feature>
<sequence>MKNIDKKCINAIRILTIDAVQKANSGHTGLPLGAAPMAYELWANHMNHNPENPRWINRDRFVLSGGHGSMLLYSLLHLFNYGLSIDDIKNFRSMDSKTPGHPEYGHTVGVETTTGPLGAGLATAVGMAAAEAHLAAKFNRVDYQIFDHYTYVIAGDGCFMEGISSEAASLAGTWKLGKLIILYDSNHITIEGDTSIAFREDVASKYKAMGFQILRVSDANNLEEISEAIEKAKLDKEHPSLIIVNSIIGYGCPAKQGTSSIHGDPIGLDNIKETRRALEWDDEEPFFVPPSVYAHYKKLAIKGAKKEDLWNKLMEKYAYAYPEETKLLKQFYSDADSQILLGNPDFWATPSNAEATRTSSGKIINIIKDVLPNFVGGAADVGPSTKTYMTDKGDFSAEDYSGRNFHFGIRELSMAAIGNGILLHGGLYCYVSCFLVFCDYMKPIMRLSALMHLPLTYVLTHDSICVGEDGATHEPIEQLAMLRALPNMIVFRPADAMETAAGWYYALTNRDAPVSLILSRQDLPQLNSTSKEALKGGYILIDSQATNPEIILIATGSEVALALKACEELREKNIDVRLVSMPSMEIFEKQDQVYKDKILPKAVRSRVAIEASATDSWYKYVGLDGAIIGLSDFGKSAPGSQLYEYYGFSVNNIVDISQKVIKKNQSANKKKEQV</sequence>
<evidence type="ECO:0000256" key="12">
    <source>
        <dbReference type="ARBA" id="ARBA00023052"/>
    </source>
</evidence>
<dbReference type="Pfam" id="PF22613">
    <property type="entry name" value="Transketolase_C_1"/>
    <property type="match status" value="1"/>
</dbReference>
<keyword evidence="8 22" id="KW-0808">Transferase</keyword>
<evidence type="ECO:0000256" key="7">
    <source>
        <dbReference type="ARBA" id="ARBA00013152"/>
    </source>
</evidence>
<keyword evidence="12 17" id="KW-0786">Thiamine pyrophosphate</keyword>
<evidence type="ECO:0000256" key="20">
    <source>
        <dbReference type="SAM" id="Phobius"/>
    </source>
</evidence>
<keyword evidence="11 18" id="KW-0460">Magnesium</keyword>
<dbReference type="PANTHER" id="PTHR43522:SF2">
    <property type="entry name" value="TRANSKETOLASE 1-RELATED"/>
    <property type="match status" value="1"/>
</dbReference>
<dbReference type="FunFam" id="3.40.50.920:FF:000003">
    <property type="entry name" value="Transketolase"/>
    <property type="match status" value="1"/>
</dbReference>
<feature type="binding site" evidence="17">
    <location>
        <position position="262"/>
    </location>
    <ligand>
        <name>thiamine diphosphate</name>
        <dbReference type="ChEBI" id="CHEBI:58937"/>
    </ligand>
</feature>
<keyword evidence="23" id="KW-1185">Reference proteome</keyword>
<evidence type="ECO:0000256" key="19">
    <source>
        <dbReference type="PIRSR" id="PIRSR605478-5"/>
    </source>
</evidence>
<feature type="binding site" evidence="17">
    <location>
        <position position="67"/>
    </location>
    <ligand>
        <name>thiamine diphosphate</name>
        <dbReference type="ChEBI" id="CHEBI:58937"/>
    </ligand>
</feature>
<reference evidence="22" key="1">
    <citation type="submission" date="2020-08" db="EMBL/GenBank/DDBJ databases">
        <title>Genome public.</title>
        <authorList>
            <person name="Liu C."/>
            <person name="Sun Q."/>
        </authorList>
    </citation>
    <scope>NUCLEOTIDE SEQUENCE</scope>
    <source>
        <strain evidence="22">NSJ-33</strain>
    </source>
</reference>
<dbReference type="AlphaFoldDB" id="A0A926E6T1"/>
<evidence type="ECO:0000256" key="15">
    <source>
        <dbReference type="PIRSR" id="PIRSR605478-1"/>
    </source>
</evidence>
<evidence type="ECO:0000256" key="3">
    <source>
        <dbReference type="ARBA" id="ARBA00001941"/>
    </source>
</evidence>
<feature type="binding site" evidence="16">
    <location>
        <position position="520"/>
    </location>
    <ligand>
        <name>substrate</name>
    </ligand>
</feature>
<evidence type="ECO:0000256" key="4">
    <source>
        <dbReference type="ARBA" id="ARBA00002931"/>
    </source>
</evidence>
<feature type="binding site" evidence="17">
    <location>
        <position position="186"/>
    </location>
    <ligand>
        <name>thiamine diphosphate</name>
        <dbReference type="ChEBI" id="CHEBI:58937"/>
    </ligand>
</feature>
<feature type="binding site" evidence="17">
    <location>
        <begin position="115"/>
        <end position="117"/>
    </location>
    <ligand>
        <name>thiamine diphosphate</name>
        <dbReference type="ChEBI" id="CHEBI:58937"/>
    </ligand>
</feature>
<comment type="cofactor">
    <cofactor evidence="2">
        <name>Mn(2+)</name>
        <dbReference type="ChEBI" id="CHEBI:29035"/>
    </cofactor>
</comment>
<evidence type="ECO:0000256" key="6">
    <source>
        <dbReference type="ARBA" id="ARBA00011738"/>
    </source>
</evidence>
<feature type="transmembrane region" description="Helical" evidence="20">
    <location>
        <begin position="421"/>
        <end position="441"/>
    </location>
</feature>
<feature type="binding site" evidence="17">
    <location>
        <position position="157"/>
    </location>
    <ligand>
        <name>thiamine diphosphate</name>
        <dbReference type="ChEBI" id="CHEBI:58937"/>
    </ligand>
</feature>
<feature type="binding site" evidence="16">
    <location>
        <position position="27"/>
    </location>
    <ligand>
        <name>substrate</name>
    </ligand>
</feature>
<dbReference type="FunFam" id="3.40.50.970:FF:000004">
    <property type="entry name" value="Transketolase"/>
    <property type="match status" value="1"/>
</dbReference>
<keyword evidence="20" id="KW-1133">Transmembrane helix</keyword>
<accession>A0A926E6T1</accession>
<dbReference type="InterPro" id="IPR005474">
    <property type="entry name" value="Transketolase_N"/>
</dbReference>
<dbReference type="Gene3D" id="3.40.50.970">
    <property type="match status" value="2"/>
</dbReference>
<protein>
    <recommendedName>
        <fullName evidence="7 14">Transketolase</fullName>
        <ecNumber evidence="7 14">2.2.1.1</ecNumber>
    </recommendedName>
</protein>
<feature type="binding site" evidence="18">
    <location>
        <position position="188"/>
    </location>
    <ligand>
        <name>Mg(2+)</name>
        <dbReference type="ChEBI" id="CHEBI:18420"/>
    </ligand>
</feature>
<comment type="cofactor">
    <cofactor evidence="18">
        <name>Mg(2+)</name>
        <dbReference type="ChEBI" id="CHEBI:18420"/>
    </cofactor>
    <text evidence="18">Binds 1 Mg(2+) ion per subunit. Can also utilize other divalent metal cations, such as Ca(2+), Mn(2+) and Co(2+).</text>
</comment>
<evidence type="ECO:0000256" key="11">
    <source>
        <dbReference type="ARBA" id="ARBA00022842"/>
    </source>
</evidence>
<dbReference type="PROSITE" id="PS00802">
    <property type="entry name" value="TRANSKETOLASE_2"/>
    <property type="match status" value="1"/>
</dbReference>
<dbReference type="GO" id="GO:0006098">
    <property type="term" value="P:pentose-phosphate shunt"/>
    <property type="evidence" value="ECO:0007669"/>
    <property type="project" value="TreeGrafter"/>
</dbReference>
<feature type="active site" description="Proton donor" evidence="15">
    <location>
        <position position="411"/>
    </location>
</feature>
<evidence type="ECO:0000256" key="2">
    <source>
        <dbReference type="ARBA" id="ARBA00001936"/>
    </source>
</evidence>
<dbReference type="InterPro" id="IPR020826">
    <property type="entry name" value="Transketolase_BS"/>
</dbReference>
<dbReference type="Pfam" id="PF02779">
    <property type="entry name" value="Transket_pyr"/>
    <property type="match status" value="1"/>
</dbReference>
<evidence type="ECO:0000256" key="9">
    <source>
        <dbReference type="ARBA" id="ARBA00022723"/>
    </source>
</evidence>
<dbReference type="GO" id="GO:0004802">
    <property type="term" value="F:transketolase activity"/>
    <property type="evidence" value="ECO:0007669"/>
    <property type="project" value="UniProtKB-UniRule"/>
</dbReference>
<evidence type="ECO:0000256" key="8">
    <source>
        <dbReference type="ARBA" id="ARBA00022679"/>
    </source>
</evidence>
<dbReference type="NCBIfam" id="TIGR00232">
    <property type="entry name" value="tktlase_bact"/>
    <property type="match status" value="1"/>
</dbReference>
<dbReference type="SUPFAM" id="SSF52922">
    <property type="entry name" value="TK C-terminal domain-like"/>
    <property type="match status" value="1"/>
</dbReference>
<dbReference type="InterPro" id="IPR005475">
    <property type="entry name" value="Transketolase-like_Pyr-bd"/>
</dbReference>
<evidence type="ECO:0000256" key="14">
    <source>
        <dbReference type="NCBIfam" id="TIGR00232"/>
    </source>
</evidence>
<dbReference type="PANTHER" id="PTHR43522">
    <property type="entry name" value="TRANSKETOLASE"/>
    <property type="match status" value="1"/>
</dbReference>
<comment type="similarity">
    <text evidence="5">Belongs to the transketolase family.</text>
</comment>